<keyword evidence="1" id="KW-1133">Transmembrane helix</keyword>
<organism evidence="2">
    <name type="scientific">uncultured Caudovirales phage</name>
    <dbReference type="NCBI Taxonomy" id="2100421"/>
    <lineage>
        <taxon>Viruses</taxon>
        <taxon>Duplodnaviria</taxon>
        <taxon>Heunggongvirae</taxon>
        <taxon>Uroviricota</taxon>
        <taxon>Caudoviricetes</taxon>
        <taxon>Peduoviridae</taxon>
        <taxon>Maltschvirus</taxon>
        <taxon>Maltschvirus maltsch</taxon>
    </lineage>
</organism>
<feature type="transmembrane region" description="Helical" evidence="1">
    <location>
        <begin position="21"/>
        <end position="42"/>
    </location>
</feature>
<protein>
    <submittedName>
        <fullName evidence="2">Uncharacterized protein</fullName>
    </submittedName>
</protein>
<reference evidence="2" key="1">
    <citation type="submission" date="2020-04" db="EMBL/GenBank/DDBJ databases">
        <authorList>
            <person name="Chiriac C."/>
            <person name="Salcher M."/>
            <person name="Ghai R."/>
            <person name="Kavagutti S V."/>
        </authorList>
    </citation>
    <scope>NUCLEOTIDE SEQUENCE</scope>
</reference>
<keyword evidence="1" id="KW-0472">Membrane</keyword>
<name>A0A6J5NST9_9CAUD</name>
<gene>
    <name evidence="2" type="ORF">UFOVP723_88</name>
</gene>
<sequence>MIQAHKFEQNKKRKIMEITSFVLGIVTIVTVALVAVIVVGIVKILKLTKQLNYVESHLNVSRGELYRYIDDTKADIWRQFETTGRDITMVDKTLQNKMENELKDVHTNTKRYIDSRIDKLIDTYFEHVGAKKSKKEIING</sequence>
<evidence type="ECO:0000256" key="1">
    <source>
        <dbReference type="SAM" id="Phobius"/>
    </source>
</evidence>
<keyword evidence="1" id="KW-0812">Transmembrane</keyword>
<evidence type="ECO:0000313" key="2">
    <source>
        <dbReference type="EMBL" id="CAB4160168.1"/>
    </source>
</evidence>
<dbReference type="EMBL" id="LR796697">
    <property type="protein sequence ID" value="CAB4160168.1"/>
    <property type="molecule type" value="Genomic_DNA"/>
</dbReference>
<accession>A0A6J5NST9</accession>
<proteinExistence type="predicted"/>